<evidence type="ECO:0000259" key="3">
    <source>
        <dbReference type="Pfam" id="PF14258"/>
    </source>
</evidence>
<reference evidence="4 5" key="1">
    <citation type="submission" date="2022-03" db="EMBL/GenBank/DDBJ databases">
        <title>Isotopic signatures of nitrous oxide derived from detoxification processes.</title>
        <authorList>
            <person name="Behrendt U."/>
            <person name="Buchen C."/>
            <person name="Well R."/>
            <person name="Ulrich A."/>
            <person name="Rohe L."/>
            <person name="Kolb S."/>
            <person name="Schloter M."/>
            <person name="Horn M.A."/>
            <person name="Augustin J."/>
        </authorList>
    </citation>
    <scope>NUCLEOTIDE SEQUENCE [LARGE SCALE GENOMIC DNA]</scope>
    <source>
        <strain evidence="4 5">S4-C24</strain>
    </source>
</reference>
<dbReference type="RefSeq" id="WP_241914894.1">
    <property type="nucleotide sequence ID" value="NZ_CP093326.1"/>
</dbReference>
<dbReference type="EMBL" id="CP093326">
    <property type="protein sequence ID" value="UNK47055.1"/>
    <property type="molecule type" value="Genomic_DNA"/>
</dbReference>
<dbReference type="Pfam" id="PF14258">
    <property type="entry name" value="DUF4350"/>
    <property type="match status" value="1"/>
</dbReference>
<dbReference type="InterPro" id="IPR025646">
    <property type="entry name" value="DUF4350"/>
</dbReference>
<gene>
    <name evidence="4" type="ORF">MNQ99_06830</name>
</gene>
<feature type="region of interest" description="Disordered" evidence="1">
    <location>
        <begin position="1"/>
        <end position="36"/>
    </location>
</feature>
<accession>A0ABY3W9P1</accession>
<organism evidence="4 5">
    <name type="scientific">Arthrobacter sulfonylureivorans</name>
    <dbReference type="NCBI Taxonomy" id="2486855"/>
    <lineage>
        <taxon>Bacteria</taxon>
        <taxon>Bacillati</taxon>
        <taxon>Actinomycetota</taxon>
        <taxon>Actinomycetes</taxon>
        <taxon>Micrococcales</taxon>
        <taxon>Micrococcaceae</taxon>
        <taxon>Arthrobacter</taxon>
    </lineage>
</organism>
<feature type="domain" description="DUF4350" evidence="3">
    <location>
        <begin position="86"/>
        <end position="258"/>
    </location>
</feature>
<feature type="transmembrane region" description="Helical" evidence="2">
    <location>
        <begin position="54"/>
        <end position="73"/>
    </location>
</feature>
<dbReference type="Proteomes" id="UP000829069">
    <property type="component" value="Chromosome"/>
</dbReference>
<proteinExistence type="predicted"/>
<keyword evidence="5" id="KW-1185">Reference proteome</keyword>
<name>A0ABY3W9P1_9MICC</name>
<keyword evidence="2" id="KW-1133">Transmembrane helix</keyword>
<feature type="compositionally biased region" description="Low complexity" evidence="1">
    <location>
        <begin position="1"/>
        <end position="14"/>
    </location>
</feature>
<keyword evidence="2" id="KW-0472">Membrane</keyword>
<feature type="compositionally biased region" description="Basic and acidic residues" evidence="1">
    <location>
        <begin position="16"/>
        <end position="26"/>
    </location>
</feature>
<keyword evidence="2" id="KW-0812">Transmembrane</keyword>
<feature type="transmembrane region" description="Helical" evidence="2">
    <location>
        <begin position="290"/>
        <end position="308"/>
    </location>
</feature>
<evidence type="ECO:0000313" key="5">
    <source>
        <dbReference type="Proteomes" id="UP000829069"/>
    </source>
</evidence>
<evidence type="ECO:0000313" key="4">
    <source>
        <dbReference type="EMBL" id="UNK47055.1"/>
    </source>
</evidence>
<evidence type="ECO:0000256" key="2">
    <source>
        <dbReference type="SAM" id="Phobius"/>
    </source>
</evidence>
<sequence length="421" mass="44102">MTPVGTTAAPAAVPENRAERPADGAEVHAAGTRPETVGDGASVWSTLRNRLRRWSFWLVLLVLLCGVVALELLRGPAADRADLSPGNAAPNGAKAVAEVLRQQGVQVVATGSLQETRDQLQAAGATLLVHDPDSYLAAEQLEPLKQQADHIVLLEPGFEALRALAPGVRAAGVVPAEGGNLPAGCTLPGPTRAGEITRGGLSFRGGSEMCFAFETPAGDAGPYVLSEDGATVVLGAGHALSNEAIAQAGNAALALNTLGATDRLVWYRAGPQDMPVAETPVNPMSLLPGWVLPVSLWLMAVGVAAMFWRGRRLGPLVAEPLPVLVRSAETIEGRARLYQSAKAVGHAADNLRAATLTRLAAHLRLPAGASSADVVHAVARNSGRARAELERILRQEAPGTESRLVAWAQELQQLEKEIMHR</sequence>
<protein>
    <submittedName>
        <fullName evidence="4">DUF4350 domain-containing protein</fullName>
    </submittedName>
</protein>
<evidence type="ECO:0000256" key="1">
    <source>
        <dbReference type="SAM" id="MobiDB-lite"/>
    </source>
</evidence>